<evidence type="ECO:0000256" key="1">
    <source>
        <dbReference type="SAM" id="MobiDB-lite"/>
    </source>
</evidence>
<proteinExistence type="predicted"/>
<feature type="region of interest" description="Disordered" evidence="1">
    <location>
        <begin position="51"/>
        <end position="71"/>
    </location>
</feature>
<protein>
    <submittedName>
        <fullName evidence="2">Uncharacterized protein</fullName>
    </submittedName>
</protein>
<reference evidence="3" key="1">
    <citation type="journal article" date="2017" name="Genome Biol.">
        <title>Comparative genomics reveals high biological diversity and specific adaptations in the industrially and medically important fungal genus Aspergillus.</title>
        <authorList>
            <person name="de Vries R.P."/>
            <person name="Riley R."/>
            <person name="Wiebenga A."/>
            <person name="Aguilar-Osorio G."/>
            <person name="Amillis S."/>
            <person name="Uchima C.A."/>
            <person name="Anderluh G."/>
            <person name="Asadollahi M."/>
            <person name="Askin M."/>
            <person name="Barry K."/>
            <person name="Battaglia E."/>
            <person name="Bayram O."/>
            <person name="Benocci T."/>
            <person name="Braus-Stromeyer S.A."/>
            <person name="Caldana C."/>
            <person name="Canovas D."/>
            <person name="Cerqueira G.C."/>
            <person name="Chen F."/>
            <person name="Chen W."/>
            <person name="Choi C."/>
            <person name="Clum A."/>
            <person name="Dos Santos R.A."/>
            <person name="Damasio A.R."/>
            <person name="Diallinas G."/>
            <person name="Emri T."/>
            <person name="Fekete E."/>
            <person name="Flipphi M."/>
            <person name="Freyberg S."/>
            <person name="Gallo A."/>
            <person name="Gournas C."/>
            <person name="Habgood R."/>
            <person name="Hainaut M."/>
            <person name="Harispe M.L."/>
            <person name="Henrissat B."/>
            <person name="Hilden K.S."/>
            <person name="Hope R."/>
            <person name="Hossain A."/>
            <person name="Karabika E."/>
            <person name="Karaffa L."/>
            <person name="Karanyi Z."/>
            <person name="Krasevec N."/>
            <person name="Kuo A."/>
            <person name="Kusch H."/>
            <person name="LaButti K."/>
            <person name="Lagendijk E.L."/>
            <person name="Lapidus A."/>
            <person name="Levasseur A."/>
            <person name="Lindquist E."/>
            <person name="Lipzen A."/>
            <person name="Logrieco A.F."/>
            <person name="MacCabe A."/>
            <person name="Maekelae M.R."/>
            <person name="Malavazi I."/>
            <person name="Melin P."/>
            <person name="Meyer V."/>
            <person name="Mielnichuk N."/>
            <person name="Miskei M."/>
            <person name="Molnar A.P."/>
            <person name="Mule G."/>
            <person name="Ngan C.Y."/>
            <person name="Orejas M."/>
            <person name="Orosz E."/>
            <person name="Ouedraogo J.P."/>
            <person name="Overkamp K.M."/>
            <person name="Park H.-S."/>
            <person name="Perrone G."/>
            <person name="Piumi F."/>
            <person name="Punt P.J."/>
            <person name="Ram A.F."/>
            <person name="Ramon A."/>
            <person name="Rauscher S."/>
            <person name="Record E."/>
            <person name="Riano-Pachon D.M."/>
            <person name="Robert V."/>
            <person name="Roehrig J."/>
            <person name="Ruller R."/>
            <person name="Salamov A."/>
            <person name="Salih N.S."/>
            <person name="Samson R.A."/>
            <person name="Sandor E."/>
            <person name="Sanguinetti M."/>
            <person name="Schuetze T."/>
            <person name="Sepcic K."/>
            <person name="Shelest E."/>
            <person name="Sherlock G."/>
            <person name="Sophianopoulou V."/>
            <person name="Squina F.M."/>
            <person name="Sun H."/>
            <person name="Susca A."/>
            <person name="Todd R.B."/>
            <person name="Tsang A."/>
            <person name="Unkles S.E."/>
            <person name="van de Wiele N."/>
            <person name="van Rossen-Uffink D."/>
            <person name="Oliveira J.V."/>
            <person name="Vesth T.C."/>
            <person name="Visser J."/>
            <person name="Yu J.-H."/>
            <person name="Zhou M."/>
            <person name="Andersen M.R."/>
            <person name="Archer D.B."/>
            <person name="Baker S.E."/>
            <person name="Benoit I."/>
            <person name="Brakhage A.A."/>
            <person name="Braus G.H."/>
            <person name="Fischer R."/>
            <person name="Frisvad J.C."/>
            <person name="Goldman G.H."/>
            <person name="Houbraken J."/>
            <person name="Oakley B."/>
            <person name="Pocsi I."/>
            <person name="Scazzocchio C."/>
            <person name="Seiboth B."/>
            <person name="vanKuyk P.A."/>
            <person name="Wortman J."/>
            <person name="Dyer P.S."/>
            <person name="Grigoriev I.V."/>
        </authorList>
    </citation>
    <scope>NUCLEOTIDE SEQUENCE [LARGE SCALE GENOMIC DNA]</scope>
    <source>
        <strain evidence="3">CBS 134.48</strain>
    </source>
</reference>
<keyword evidence="3" id="KW-1185">Reference proteome</keyword>
<name>A0A1L9NDV8_ASPTC</name>
<dbReference type="EMBL" id="KV878183">
    <property type="protein sequence ID" value="OJI87468.1"/>
    <property type="molecule type" value="Genomic_DNA"/>
</dbReference>
<gene>
    <name evidence="2" type="ORF">ASPTUDRAFT_137487</name>
</gene>
<sequence>LNGCKIQNTVSGYLYVCSLLPNAQGHILTLNKEQTPKPPPQMTMHVFRALARRREGPSQRRRHGKKSSVGMGRAKMCVTHEMVPLVNRCLKYTTILGKQFQI</sequence>
<feature type="non-terminal residue" evidence="2">
    <location>
        <position position="1"/>
    </location>
</feature>
<dbReference type="VEuPathDB" id="FungiDB:ASPTUDRAFT_137487"/>
<organism evidence="2 3">
    <name type="scientific">Aspergillus tubingensis (strain CBS 134.48)</name>
    <dbReference type="NCBI Taxonomy" id="767770"/>
    <lineage>
        <taxon>Eukaryota</taxon>
        <taxon>Fungi</taxon>
        <taxon>Dikarya</taxon>
        <taxon>Ascomycota</taxon>
        <taxon>Pezizomycotina</taxon>
        <taxon>Eurotiomycetes</taxon>
        <taxon>Eurotiomycetidae</taxon>
        <taxon>Eurotiales</taxon>
        <taxon>Aspergillaceae</taxon>
        <taxon>Aspergillus</taxon>
        <taxon>Aspergillus subgen. Circumdati</taxon>
    </lineage>
</organism>
<accession>A0A1L9NDV8</accession>
<evidence type="ECO:0000313" key="3">
    <source>
        <dbReference type="Proteomes" id="UP000184304"/>
    </source>
</evidence>
<evidence type="ECO:0000313" key="2">
    <source>
        <dbReference type="EMBL" id="OJI87468.1"/>
    </source>
</evidence>
<dbReference type="OrthoDB" id="4512096at2759"/>
<dbReference type="AlphaFoldDB" id="A0A1L9NDV8"/>
<dbReference type="Proteomes" id="UP000184304">
    <property type="component" value="Unassembled WGS sequence"/>
</dbReference>